<dbReference type="Pfam" id="PF03537">
    <property type="entry name" value="Glyco_hydro_114"/>
    <property type="match status" value="1"/>
</dbReference>
<sequence>MKTRLVATALIAVLALAGCTSEPVDEVPEGETEGWASWSVTGNGPTFDYQLGGGYEPAPSVELVVRDRTDEPAKGVDTVCYVNGFQSQPGEAEFWQNEHPELILRDQSGNPVVDENWPDEFLLDASTVTKRAALVVIIGEWIDGCAADGFVGVEFDNLDSFTRSGDRITDTDNFALATALVGRAHEAGLEAGQKNAAEYAEIGKETIGFDFAITEECYRWDECDAYTDVYLERVYDIEYFDDLARTVKDTCMDGFELPEHMIFRDRDLVTPDDPAYQLESC</sequence>
<dbReference type="PROSITE" id="PS51257">
    <property type="entry name" value="PROKAR_LIPOPROTEIN"/>
    <property type="match status" value="1"/>
</dbReference>
<dbReference type="Proteomes" id="UP000294194">
    <property type="component" value="Unassembled WGS sequence"/>
</dbReference>
<dbReference type="EMBL" id="SISG01000001">
    <property type="protein sequence ID" value="TBN58214.1"/>
    <property type="molecule type" value="Genomic_DNA"/>
</dbReference>
<dbReference type="InterPro" id="IPR017853">
    <property type="entry name" value="GH"/>
</dbReference>
<feature type="chain" id="PRO_5038993925" description="Glycoside-hydrolase family GH114 TIM-barrel domain-containing protein" evidence="1">
    <location>
        <begin position="18"/>
        <end position="281"/>
    </location>
</feature>
<gene>
    <name evidence="3" type="ORF">EYE40_12885</name>
</gene>
<comment type="caution">
    <text evidence="3">The sequence shown here is derived from an EMBL/GenBank/DDBJ whole genome shotgun (WGS) entry which is preliminary data.</text>
</comment>
<organism evidence="3 4">
    <name type="scientific">Glaciihabitans arcticus</name>
    <dbReference type="NCBI Taxonomy" id="2668039"/>
    <lineage>
        <taxon>Bacteria</taxon>
        <taxon>Bacillati</taxon>
        <taxon>Actinomycetota</taxon>
        <taxon>Actinomycetes</taxon>
        <taxon>Micrococcales</taxon>
        <taxon>Microbacteriaceae</taxon>
        <taxon>Glaciihabitans</taxon>
    </lineage>
</organism>
<evidence type="ECO:0000256" key="1">
    <source>
        <dbReference type="SAM" id="SignalP"/>
    </source>
</evidence>
<dbReference type="AlphaFoldDB" id="A0A4Q9GVE6"/>
<protein>
    <recommendedName>
        <fullName evidence="2">Glycoside-hydrolase family GH114 TIM-barrel domain-containing protein</fullName>
    </recommendedName>
</protein>
<dbReference type="PANTHER" id="PTHR35273:SF2">
    <property type="entry name" value="ALPHA-GALACTOSIDASE"/>
    <property type="match status" value="1"/>
</dbReference>
<proteinExistence type="predicted"/>
<evidence type="ECO:0000313" key="4">
    <source>
        <dbReference type="Proteomes" id="UP000294194"/>
    </source>
</evidence>
<keyword evidence="1" id="KW-0732">Signal</keyword>
<dbReference type="InterPro" id="IPR004352">
    <property type="entry name" value="GH114_TIM-barrel"/>
</dbReference>
<keyword evidence="4" id="KW-1185">Reference proteome</keyword>
<evidence type="ECO:0000313" key="3">
    <source>
        <dbReference type="EMBL" id="TBN58214.1"/>
    </source>
</evidence>
<reference evidence="4" key="1">
    <citation type="submission" date="2019-02" db="EMBL/GenBank/DDBJ databases">
        <title>Glaciihabitans arcticus sp. nov., a psychrotolerant bacterium isolated from polar soil.</title>
        <authorList>
            <person name="Dahal R.H."/>
        </authorList>
    </citation>
    <scope>NUCLEOTIDE SEQUENCE [LARGE SCALE GENOMIC DNA]</scope>
    <source>
        <strain evidence="4">RP-3-7</strain>
    </source>
</reference>
<dbReference type="InterPro" id="IPR013785">
    <property type="entry name" value="Aldolase_TIM"/>
</dbReference>
<accession>A0A4Q9GVE6</accession>
<dbReference type="Gene3D" id="3.20.20.70">
    <property type="entry name" value="Aldolase class I"/>
    <property type="match status" value="1"/>
</dbReference>
<dbReference type="SUPFAM" id="SSF51445">
    <property type="entry name" value="(Trans)glycosidases"/>
    <property type="match status" value="1"/>
</dbReference>
<feature type="signal peptide" evidence="1">
    <location>
        <begin position="1"/>
        <end position="17"/>
    </location>
</feature>
<feature type="domain" description="Glycoside-hydrolase family GH114 TIM-barrel" evidence="2">
    <location>
        <begin position="46"/>
        <end position="269"/>
    </location>
</feature>
<evidence type="ECO:0000259" key="2">
    <source>
        <dbReference type="Pfam" id="PF03537"/>
    </source>
</evidence>
<dbReference type="RefSeq" id="WP_130982321.1">
    <property type="nucleotide sequence ID" value="NZ_SISG01000001.1"/>
</dbReference>
<name>A0A4Q9GVE6_9MICO</name>
<dbReference type="PANTHER" id="PTHR35273">
    <property type="entry name" value="ALPHA-1,4 POLYGALACTOSAMINIDASE, PUTATIVE (AFU_ORTHOLOGUE AFUA_3G07890)-RELATED"/>
    <property type="match status" value="1"/>
</dbReference>